<feature type="transmembrane region" description="Helical" evidence="1">
    <location>
        <begin position="20"/>
        <end position="41"/>
    </location>
</feature>
<proteinExistence type="predicted"/>
<dbReference type="EMBL" id="BAOU01000008">
    <property type="protein sequence ID" value="GAD04573.1"/>
    <property type="molecule type" value="Genomic_DNA"/>
</dbReference>
<evidence type="ECO:0000313" key="2">
    <source>
        <dbReference type="EMBL" id="GAD04573.1"/>
    </source>
</evidence>
<evidence type="ECO:0000313" key="3">
    <source>
        <dbReference type="Proteomes" id="UP000018031"/>
    </source>
</evidence>
<keyword evidence="1" id="KW-0812">Transmembrane</keyword>
<protein>
    <submittedName>
        <fullName evidence="2">Uncharacterized protein</fullName>
    </submittedName>
</protein>
<sequence>MCYFVYSCFFWFSFKAHFSARIRAFLVVFFFPFLMSTGAVFF</sequence>
<reference evidence="2 3" key="2">
    <citation type="journal article" date="2013" name="Genome Announc.">
        <title>Draft Genome Sequences of Porphyromonas crevioricanis JCM 15906T and Porphyromonas cansulci JCM 13913T Isolated from a Canine Oral Cavity.</title>
        <authorList>
            <person name="Sakamoto M."/>
            <person name="Tanaka N."/>
            <person name="Shiwa Y."/>
            <person name="Yoshikawa H."/>
            <person name="Ohkuma M."/>
        </authorList>
    </citation>
    <scope>NUCLEOTIDE SEQUENCE [LARGE SCALE GENOMIC DNA]</scope>
    <source>
        <strain evidence="2 3">JCM 15906</strain>
    </source>
</reference>
<evidence type="ECO:0000256" key="1">
    <source>
        <dbReference type="SAM" id="Phobius"/>
    </source>
</evidence>
<accession>S4N6S1</accession>
<name>S4N6S1_9PORP</name>
<keyword evidence="1" id="KW-1133">Transmembrane helix</keyword>
<reference evidence="3" key="1">
    <citation type="journal article" date="2013" name="Genome">
        <title>Draft Genome Sequences of Porphyromonas crevioricanis JCM 15906T and Porphyromonas cansulci JCM 13913T Isolated from a Canine Oral Cavity.</title>
        <authorList>
            <person name="Sakamoto M."/>
            <person name="Tanaka N."/>
            <person name="Shiwa Y."/>
            <person name="Yoshikawa H."/>
            <person name="Ohkuma M."/>
        </authorList>
    </citation>
    <scope>NUCLEOTIDE SEQUENCE [LARGE SCALE GENOMIC DNA]</scope>
    <source>
        <strain evidence="3">JCM 15906</strain>
    </source>
</reference>
<dbReference type="Proteomes" id="UP000018031">
    <property type="component" value="Unassembled WGS sequence"/>
</dbReference>
<organism evidence="2 3">
    <name type="scientific">Porphyromonas crevioricanis JCM 15906</name>
    <dbReference type="NCBI Taxonomy" id="1305617"/>
    <lineage>
        <taxon>Bacteria</taxon>
        <taxon>Pseudomonadati</taxon>
        <taxon>Bacteroidota</taxon>
        <taxon>Bacteroidia</taxon>
        <taxon>Bacteroidales</taxon>
        <taxon>Porphyromonadaceae</taxon>
        <taxon>Porphyromonas</taxon>
    </lineage>
</organism>
<comment type="caution">
    <text evidence="2">The sequence shown here is derived from an EMBL/GenBank/DDBJ whole genome shotgun (WGS) entry which is preliminary data.</text>
</comment>
<dbReference type="AlphaFoldDB" id="S4N6S1"/>
<keyword evidence="1" id="KW-0472">Membrane</keyword>
<gene>
    <name evidence="2" type="ORF">PORCRE_262</name>
</gene>